<sequence>MNRNSRSRHANKVESNKMLNFMNASSNGSSNTLRGIAGRTIMLVGHGERLASVTNAFTVRPLSILSTAVRSMIPSRRVRFMDLGYGDEIYMVGVDSTLYKATASKRSVGTPRRVMSLCHMPISRVSCGSGFIVLIDQHGRLLTMGNNKVGQLGIGKRGDARRSPYIHQDLRRHFFTQIAAGDRHALALTSSGVVYGSGSNEFGQLGLGESTDSVTMFSTLPIPYKVVGIAAGPAGSMFACENGSVYVCGHNDCKQLGVDTNQRRVYTPTRIPLFEEGVVSYVMDFGGFRRSERSV</sequence>
<dbReference type="InterPro" id="IPR009091">
    <property type="entry name" value="RCC1/BLIP-II"/>
</dbReference>
<gene>
    <name evidence="3" type="primary">HERC3_0</name>
    <name evidence="3" type="ORF">CM83_19296</name>
</gene>
<accession>A0A0A9WUV1</accession>
<dbReference type="PROSITE" id="PS00626">
    <property type="entry name" value="RCC1_2"/>
    <property type="match status" value="1"/>
</dbReference>
<proteinExistence type="predicted"/>
<dbReference type="SUPFAM" id="SSF50985">
    <property type="entry name" value="RCC1/BLIP-II"/>
    <property type="match status" value="1"/>
</dbReference>
<dbReference type="InterPro" id="IPR051625">
    <property type="entry name" value="Signaling_Regulatory_Domain"/>
</dbReference>
<reference evidence="3" key="2">
    <citation type="submission" date="2014-07" db="EMBL/GenBank/DDBJ databases">
        <authorList>
            <person name="Hull J."/>
        </authorList>
    </citation>
    <scope>NUCLEOTIDE SEQUENCE</scope>
</reference>
<protein>
    <submittedName>
        <fullName evidence="3">Putative E3 ubiquitin-protein ligase HERC3</fullName>
    </submittedName>
</protein>
<dbReference type="Pfam" id="PF13540">
    <property type="entry name" value="RCC1_2"/>
    <property type="match status" value="2"/>
</dbReference>
<dbReference type="EMBL" id="GBHO01032403">
    <property type="protein sequence ID" value="JAG11201.1"/>
    <property type="molecule type" value="Transcribed_RNA"/>
</dbReference>
<feature type="repeat" description="RCC1" evidence="2">
    <location>
        <begin position="192"/>
        <end position="242"/>
    </location>
</feature>
<keyword evidence="1" id="KW-0677">Repeat</keyword>
<evidence type="ECO:0000256" key="1">
    <source>
        <dbReference type="ARBA" id="ARBA00022737"/>
    </source>
</evidence>
<dbReference type="PROSITE" id="PS50012">
    <property type="entry name" value="RCC1_3"/>
    <property type="match status" value="2"/>
</dbReference>
<feature type="repeat" description="RCC1" evidence="2">
    <location>
        <begin position="139"/>
        <end position="191"/>
    </location>
</feature>
<evidence type="ECO:0000256" key="2">
    <source>
        <dbReference type="PROSITE-ProRule" id="PRU00235"/>
    </source>
</evidence>
<dbReference type="AlphaFoldDB" id="A0A0A9WUV1"/>
<dbReference type="Gene3D" id="2.130.10.30">
    <property type="entry name" value="Regulator of chromosome condensation 1/beta-lactamase-inhibitor protein II"/>
    <property type="match status" value="1"/>
</dbReference>
<dbReference type="PANTHER" id="PTHR22872">
    <property type="entry name" value="BTK-BINDING PROTEIN-RELATED"/>
    <property type="match status" value="1"/>
</dbReference>
<evidence type="ECO:0000313" key="3">
    <source>
        <dbReference type="EMBL" id="JAG11201.1"/>
    </source>
</evidence>
<organism evidence="3">
    <name type="scientific">Lygus hesperus</name>
    <name type="common">Western plant bug</name>
    <dbReference type="NCBI Taxonomy" id="30085"/>
    <lineage>
        <taxon>Eukaryota</taxon>
        <taxon>Metazoa</taxon>
        <taxon>Ecdysozoa</taxon>
        <taxon>Arthropoda</taxon>
        <taxon>Hexapoda</taxon>
        <taxon>Insecta</taxon>
        <taxon>Pterygota</taxon>
        <taxon>Neoptera</taxon>
        <taxon>Paraneoptera</taxon>
        <taxon>Hemiptera</taxon>
        <taxon>Heteroptera</taxon>
        <taxon>Panheteroptera</taxon>
        <taxon>Cimicomorpha</taxon>
        <taxon>Miridae</taxon>
        <taxon>Mirini</taxon>
        <taxon>Lygus</taxon>
    </lineage>
</organism>
<name>A0A0A9WUV1_LYGHE</name>
<reference evidence="3" key="1">
    <citation type="journal article" date="2014" name="PLoS ONE">
        <title>Transcriptome-Based Identification of ABC Transporters in the Western Tarnished Plant Bug Lygus hesperus.</title>
        <authorList>
            <person name="Hull J.J."/>
            <person name="Chaney K."/>
            <person name="Geib S.M."/>
            <person name="Fabrick J.A."/>
            <person name="Brent C.S."/>
            <person name="Walsh D."/>
            <person name="Lavine L.C."/>
        </authorList>
    </citation>
    <scope>NUCLEOTIDE SEQUENCE</scope>
</reference>
<dbReference type="PRINTS" id="PR00633">
    <property type="entry name" value="RCCNDNSATION"/>
</dbReference>
<dbReference type="Pfam" id="PF00415">
    <property type="entry name" value="RCC1"/>
    <property type="match status" value="1"/>
</dbReference>
<dbReference type="InterPro" id="IPR000408">
    <property type="entry name" value="Reg_chr_condens"/>
</dbReference>